<feature type="signal peptide" evidence="1">
    <location>
        <begin position="1"/>
        <end position="26"/>
    </location>
</feature>
<proteinExistence type="predicted"/>
<reference evidence="2 3" key="1">
    <citation type="journal article" date="2021" name="Elife">
        <title>Chloroplast acquisition without the gene transfer in kleptoplastic sea slugs, Plakobranchus ocellatus.</title>
        <authorList>
            <person name="Maeda T."/>
            <person name="Takahashi S."/>
            <person name="Yoshida T."/>
            <person name="Shimamura S."/>
            <person name="Takaki Y."/>
            <person name="Nagai Y."/>
            <person name="Toyoda A."/>
            <person name="Suzuki Y."/>
            <person name="Arimoto A."/>
            <person name="Ishii H."/>
            <person name="Satoh N."/>
            <person name="Nishiyama T."/>
            <person name="Hasebe M."/>
            <person name="Maruyama T."/>
            <person name="Minagawa J."/>
            <person name="Obokata J."/>
            <person name="Shigenobu S."/>
        </authorList>
    </citation>
    <scope>NUCLEOTIDE SEQUENCE [LARGE SCALE GENOMIC DNA]</scope>
</reference>
<organism evidence="2 3">
    <name type="scientific">Plakobranchus ocellatus</name>
    <dbReference type="NCBI Taxonomy" id="259542"/>
    <lineage>
        <taxon>Eukaryota</taxon>
        <taxon>Metazoa</taxon>
        <taxon>Spiralia</taxon>
        <taxon>Lophotrochozoa</taxon>
        <taxon>Mollusca</taxon>
        <taxon>Gastropoda</taxon>
        <taxon>Heterobranchia</taxon>
        <taxon>Euthyneura</taxon>
        <taxon>Panpulmonata</taxon>
        <taxon>Sacoglossa</taxon>
        <taxon>Placobranchoidea</taxon>
        <taxon>Plakobranchidae</taxon>
        <taxon>Plakobranchus</taxon>
    </lineage>
</organism>
<evidence type="ECO:0000313" key="3">
    <source>
        <dbReference type="Proteomes" id="UP000735302"/>
    </source>
</evidence>
<feature type="chain" id="PRO_5043461442" evidence="1">
    <location>
        <begin position="27"/>
        <end position="93"/>
    </location>
</feature>
<keyword evidence="1" id="KW-0732">Signal</keyword>
<evidence type="ECO:0000313" key="2">
    <source>
        <dbReference type="EMBL" id="GFO02992.1"/>
    </source>
</evidence>
<gene>
    <name evidence="2" type="ORF">PoB_002949700</name>
</gene>
<evidence type="ECO:0000256" key="1">
    <source>
        <dbReference type="SAM" id="SignalP"/>
    </source>
</evidence>
<dbReference type="AlphaFoldDB" id="A0AAV4A6T5"/>
<sequence length="93" mass="10515">MHVGYVNDGVFTLAQLLFSLTVLCLSSEMDNNTNSGLKSVVGLCPGPVDLVGEQPDKKFGCSRFASHLTGCEKERYHFYKRHYNRVAKYQFHL</sequence>
<accession>A0AAV4A6T5</accession>
<dbReference type="Proteomes" id="UP000735302">
    <property type="component" value="Unassembled WGS sequence"/>
</dbReference>
<comment type="caution">
    <text evidence="2">The sequence shown here is derived from an EMBL/GenBank/DDBJ whole genome shotgun (WGS) entry which is preliminary data.</text>
</comment>
<keyword evidence="3" id="KW-1185">Reference proteome</keyword>
<name>A0AAV4A6T5_9GAST</name>
<protein>
    <submittedName>
        <fullName evidence="2">Uncharacterized protein</fullName>
    </submittedName>
</protein>
<dbReference type="EMBL" id="BLXT01003699">
    <property type="protein sequence ID" value="GFO02992.1"/>
    <property type="molecule type" value="Genomic_DNA"/>
</dbReference>